<keyword evidence="1" id="KW-0812">Transmembrane</keyword>
<dbReference type="EMBL" id="JAGIOO010000001">
    <property type="protein sequence ID" value="MBP2475550.1"/>
    <property type="molecule type" value="Genomic_DNA"/>
</dbReference>
<name>A0ABS5AG52_9PSEU</name>
<keyword evidence="1" id="KW-1133">Transmembrane helix</keyword>
<proteinExistence type="predicted"/>
<sequence length="146" mass="14655">MEQIAVIAIVPRIALTFVLVAAGLAVAVVGLRGMRGTLTRNPWFGVRTARTMRSDEAFALANKVAGLPLLVAGMLITISGLVTAPLTEAGLYMTILIISLVGAVLIAAAGGMLGHHAADALPDPKPTSGCAGCGGFCSKLGAASSS</sequence>
<organism evidence="2 3">
    <name type="scientific">Crossiella equi</name>
    <dbReference type="NCBI Taxonomy" id="130796"/>
    <lineage>
        <taxon>Bacteria</taxon>
        <taxon>Bacillati</taxon>
        <taxon>Actinomycetota</taxon>
        <taxon>Actinomycetes</taxon>
        <taxon>Pseudonocardiales</taxon>
        <taxon>Pseudonocardiaceae</taxon>
        <taxon>Crossiella</taxon>
    </lineage>
</organism>
<evidence type="ECO:0000256" key="1">
    <source>
        <dbReference type="SAM" id="Phobius"/>
    </source>
</evidence>
<evidence type="ECO:0000313" key="2">
    <source>
        <dbReference type="EMBL" id="MBP2475550.1"/>
    </source>
</evidence>
<feature type="transmembrane region" description="Helical" evidence="1">
    <location>
        <begin position="6"/>
        <end position="31"/>
    </location>
</feature>
<feature type="transmembrane region" description="Helical" evidence="1">
    <location>
        <begin position="60"/>
        <end position="84"/>
    </location>
</feature>
<dbReference type="Proteomes" id="UP001519363">
    <property type="component" value="Unassembled WGS sequence"/>
</dbReference>
<keyword evidence="3" id="KW-1185">Reference proteome</keyword>
<dbReference type="RefSeq" id="WP_249044375.1">
    <property type="nucleotide sequence ID" value="NZ_JAGIOO010000001.1"/>
</dbReference>
<protein>
    <submittedName>
        <fullName evidence="2">Tellurium resistance membrane protein TerC</fullName>
    </submittedName>
</protein>
<gene>
    <name evidence="2" type="ORF">JOF53_004422</name>
</gene>
<dbReference type="Pfam" id="PF13630">
    <property type="entry name" value="SdpI"/>
    <property type="match status" value="1"/>
</dbReference>
<accession>A0ABS5AG52</accession>
<evidence type="ECO:0000313" key="3">
    <source>
        <dbReference type="Proteomes" id="UP001519363"/>
    </source>
</evidence>
<feature type="transmembrane region" description="Helical" evidence="1">
    <location>
        <begin position="90"/>
        <end position="113"/>
    </location>
</feature>
<keyword evidence="1" id="KW-0472">Membrane</keyword>
<reference evidence="2 3" key="1">
    <citation type="submission" date="2021-03" db="EMBL/GenBank/DDBJ databases">
        <title>Sequencing the genomes of 1000 actinobacteria strains.</title>
        <authorList>
            <person name="Klenk H.-P."/>
        </authorList>
    </citation>
    <scope>NUCLEOTIDE SEQUENCE [LARGE SCALE GENOMIC DNA]</scope>
    <source>
        <strain evidence="2 3">DSM 44580</strain>
    </source>
</reference>
<comment type="caution">
    <text evidence="2">The sequence shown here is derived from an EMBL/GenBank/DDBJ whole genome shotgun (WGS) entry which is preliminary data.</text>
</comment>
<dbReference type="InterPro" id="IPR025962">
    <property type="entry name" value="SdpI/YhfL"/>
</dbReference>